<dbReference type="PANTHER" id="PTHR46600">
    <property type="entry name" value="THAP DOMAIN-CONTAINING"/>
    <property type="match status" value="1"/>
</dbReference>
<sequence length="82" mass="10033">MLKRWIIALRRDNFKPTGHHRICSDHFTPDRFYKNRKRKKVLLPEAVPTKFNFTDGPKIKNYKIRKDSINPVIENRHYECFF</sequence>
<keyword evidence="5" id="KW-0862">Zinc</keyword>
<protein>
    <recommendedName>
        <fullName evidence="13">THAP-type domain-containing protein</fullName>
    </recommendedName>
</protein>
<evidence type="ECO:0000256" key="1">
    <source>
        <dbReference type="ARBA" id="ARBA00004642"/>
    </source>
</evidence>
<evidence type="ECO:0000256" key="2">
    <source>
        <dbReference type="ARBA" id="ARBA00006177"/>
    </source>
</evidence>
<evidence type="ECO:0000259" key="13">
    <source>
        <dbReference type="PROSITE" id="PS50950"/>
    </source>
</evidence>
<evidence type="ECO:0000313" key="15">
    <source>
        <dbReference type="Proteomes" id="UP000827092"/>
    </source>
</evidence>
<accession>A0AAV6V7Z8</accession>
<dbReference type="SMART" id="SM00980">
    <property type="entry name" value="THAP"/>
    <property type="match status" value="1"/>
</dbReference>
<evidence type="ECO:0000256" key="10">
    <source>
        <dbReference type="ARBA" id="ARBA00023242"/>
    </source>
</evidence>
<proteinExistence type="inferred from homology"/>
<name>A0AAV6V7Z8_9ARAC</name>
<evidence type="ECO:0000256" key="6">
    <source>
        <dbReference type="ARBA" id="ARBA00023015"/>
    </source>
</evidence>
<evidence type="ECO:0000256" key="9">
    <source>
        <dbReference type="ARBA" id="ARBA00023163"/>
    </source>
</evidence>
<keyword evidence="6" id="KW-0805">Transcription regulation</keyword>
<comment type="similarity">
    <text evidence="2">Belongs to the THAP1 family.</text>
</comment>
<feature type="domain" description="THAP-type" evidence="13">
    <location>
        <begin position="1"/>
        <end position="51"/>
    </location>
</feature>
<comment type="caution">
    <text evidence="14">The sequence shown here is derived from an EMBL/GenBank/DDBJ whole genome shotgun (WGS) entry which is preliminary data.</text>
</comment>
<dbReference type="GO" id="GO:0008270">
    <property type="term" value="F:zinc ion binding"/>
    <property type="evidence" value="ECO:0007669"/>
    <property type="project" value="UniProtKB-KW"/>
</dbReference>
<dbReference type="Proteomes" id="UP000827092">
    <property type="component" value="Unassembled WGS sequence"/>
</dbReference>
<comment type="subcellular location">
    <subcellularLocation>
        <location evidence="1">Nucleus</location>
        <location evidence="1">Nucleoplasm</location>
    </subcellularLocation>
</comment>
<evidence type="ECO:0000256" key="12">
    <source>
        <dbReference type="PROSITE-ProRule" id="PRU00309"/>
    </source>
</evidence>
<keyword evidence="4 12" id="KW-0863">Zinc-finger</keyword>
<keyword evidence="11" id="KW-0131">Cell cycle</keyword>
<dbReference type="SUPFAM" id="SSF57716">
    <property type="entry name" value="Glucocorticoid receptor-like (DNA-binding domain)"/>
    <property type="match status" value="1"/>
</dbReference>
<dbReference type="PROSITE" id="PS50950">
    <property type="entry name" value="ZF_THAP"/>
    <property type="match status" value="1"/>
</dbReference>
<gene>
    <name evidence="14" type="ORF">JTE90_001734</name>
</gene>
<keyword evidence="8 12" id="KW-0238">DNA-binding</keyword>
<evidence type="ECO:0000256" key="3">
    <source>
        <dbReference type="ARBA" id="ARBA00022723"/>
    </source>
</evidence>
<keyword evidence="9" id="KW-0804">Transcription</keyword>
<evidence type="ECO:0000256" key="4">
    <source>
        <dbReference type="ARBA" id="ARBA00022771"/>
    </source>
</evidence>
<keyword evidence="10" id="KW-0539">Nucleus</keyword>
<dbReference type="InterPro" id="IPR026516">
    <property type="entry name" value="THAP1/10"/>
</dbReference>
<keyword evidence="3" id="KW-0479">Metal-binding</keyword>
<evidence type="ECO:0000256" key="5">
    <source>
        <dbReference type="ARBA" id="ARBA00022833"/>
    </source>
</evidence>
<dbReference type="AlphaFoldDB" id="A0AAV6V7Z8"/>
<dbReference type="PANTHER" id="PTHR46600:SF1">
    <property type="entry name" value="THAP DOMAIN-CONTAINING PROTEIN 1"/>
    <property type="match status" value="1"/>
</dbReference>
<keyword evidence="15" id="KW-1185">Reference proteome</keyword>
<dbReference type="GO" id="GO:0043565">
    <property type="term" value="F:sequence-specific DNA binding"/>
    <property type="evidence" value="ECO:0007669"/>
    <property type="project" value="InterPro"/>
</dbReference>
<reference evidence="14 15" key="1">
    <citation type="journal article" date="2022" name="Nat. Ecol. Evol.">
        <title>A masculinizing supergene underlies an exaggerated male reproductive morph in a spider.</title>
        <authorList>
            <person name="Hendrickx F."/>
            <person name="De Corte Z."/>
            <person name="Sonet G."/>
            <person name="Van Belleghem S.M."/>
            <person name="Kostlbacher S."/>
            <person name="Vangestel C."/>
        </authorList>
    </citation>
    <scope>NUCLEOTIDE SEQUENCE [LARGE SCALE GENOMIC DNA]</scope>
    <source>
        <strain evidence="14">W744_W776</strain>
    </source>
</reference>
<dbReference type="Pfam" id="PF05485">
    <property type="entry name" value="THAP"/>
    <property type="match status" value="1"/>
</dbReference>
<organism evidence="14 15">
    <name type="scientific">Oedothorax gibbosus</name>
    <dbReference type="NCBI Taxonomy" id="931172"/>
    <lineage>
        <taxon>Eukaryota</taxon>
        <taxon>Metazoa</taxon>
        <taxon>Ecdysozoa</taxon>
        <taxon>Arthropoda</taxon>
        <taxon>Chelicerata</taxon>
        <taxon>Arachnida</taxon>
        <taxon>Araneae</taxon>
        <taxon>Araneomorphae</taxon>
        <taxon>Entelegynae</taxon>
        <taxon>Araneoidea</taxon>
        <taxon>Linyphiidae</taxon>
        <taxon>Erigoninae</taxon>
        <taxon>Oedothorax</taxon>
    </lineage>
</organism>
<dbReference type="EMBL" id="JAFNEN010000147">
    <property type="protein sequence ID" value="KAG8191998.1"/>
    <property type="molecule type" value="Genomic_DNA"/>
</dbReference>
<dbReference type="InterPro" id="IPR006612">
    <property type="entry name" value="THAP_Znf"/>
</dbReference>
<keyword evidence="7" id="KW-0175">Coiled coil</keyword>
<evidence type="ECO:0000256" key="7">
    <source>
        <dbReference type="ARBA" id="ARBA00023054"/>
    </source>
</evidence>
<dbReference type="GO" id="GO:0005654">
    <property type="term" value="C:nucleoplasm"/>
    <property type="evidence" value="ECO:0007669"/>
    <property type="project" value="UniProtKB-SubCell"/>
</dbReference>
<evidence type="ECO:0000313" key="14">
    <source>
        <dbReference type="EMBL" id="KAG8191998.1"/>
    </source>
</evidence>
<evidence type="ECO:0000256" key="8">
    <source>
        <dbReference type="ARBA" id="ARBA00023125"/>
    </source>
</evidence>
<evidence type="ECO:0000256" key="11">
    <source>
        <dbReference type="ARBA" id="ARBA00023306"/>
    </source>
</evidence>